<accession>A0ABT3QEP5</accession>
<reference evidence="2 3" key="1">
    <citation type="submission" date="2022-11" db="EMBL/GenBank/DDBJ databases">
        <title>Genome sequencing of Acetobacter type strain.</title>
        <authorList>
            <person name="Heo J."/>
            <person name="Lee D."/>
            <person name="Han B.-H."/>
            <person name="Hong S.-B."/>
            <person name="Kwon S.-W."/>
        </authorList>
    </citation>
    <scope>NUCLEOTIDE SEQUENCE [LARGE SCALE GENOMIC DNA]</scope>
    <source>
        <strain evidence="2 3">KACC 21253</strain>
    </source>
</reference>
<dbReference type="RefSeq" id="WP_265792923.1">
    <property type="nucleotide sequence ID" value="NZ_JAERKX010000003.1"/>
</dbReference>
<evidence type="ECO:0000313" key="3">
    <source>
        <dbReference type="Proteomes" id="UP001301152"/>
    </source>
</evidence>
<feature type="region of interest" description="Disordered" evidence="1">
    <location>
        <begin position="86"/>
        <end position="116"/>
    </location>
</feature>
<dbReference type="Proteomes" id="UP001301152">
    <property type="component" value="Unassembled WGS sequence"/>
</dbReference>
<gene>
    <name evidence="2" type="ORF">OQ497_07330</name>
</gene>
<dbReference type="EMBL" id="JAPIUZ010000003">
    <property type="protein sequence ID" value="MCX2563763.1"/>
    <property type="molecule type" value="Genomic_DNA"/>
</dbReference>
<evidence type="ECO:0000256" key="1">
    <source>
        <dbReference type="SAM" id="MobiDB-lite"/>
    </source>
</evidence>
<keyword evidence="3" id="KW-1185">Reference proteome</keyword>
<sequence>MQLLFAAGGLLLNGCSNNHKDFVDNSLDWTQKMRGGIIATQRPPPPGANEPYPNVGLVPTTVPPMPSPEARALLTEQLIRDKNLTHRTEAANGTLTPDIPPPPSARLTSSKNSAAPALAEGQNGAVMDAATAPPQTEAKKTSAPQSKAPAAPQQEAELAMPEVTGKAQALPVADSDLPQIAEAPPAVPSVAGINVPSDALIPDEKTPDYDLADPTGTALHFMPGSDQLSAGQDSALIKLVGKTPQGPFYVRASGSSISLSASDQADAVQLGLLRAQRVASQLIALHVPANAIHIRAESFGSGAHVSTTP</sequence>
<comment type="caution">
    <text evidence="2">The sequence shown here is derived from an EMBL/GenBank/DDBJ whole genome shotgun (WGS) entry which is preliminary data.</text>
</comment>
<proteinExistence type="predicted"/>
<protein>
    <recommendedName>
        <fullName evidence="4">OmpA-like domain-containing protein</fullName>
    </recommendedName>
</protein>
<organism evidence="2 3">
    <name type="scientific">Acetobacter thailandicus</name>
    <dbReference type="NCBI Taxonomy" id="1502842"/>
    <lineage>
        <taxon>Bacteria</taxon>
        <taxon>Pseudomonadati</taxon>
        <taxon>Pseudomonadota</taxon>
        <taxon>Alphaproteobacteria</taxon>
        <taxon>Acetobacterales</taxon>
        <taxon>Acetobacteraceae</taxon>
        <taxon>Acetobacter</taxon>
    </lineage>
</organism>
<feature type="compositionally biased region" description="Low complexity" evidence="1">
    <location>
        <begin position="141"/>
        <end position="154"/>
    </location>
</feature>
<evidence type="ECO:0000313" key="2">
    <source>
        <dbReference type="EMBL" id="MCX2563763.1"/>
    </source>
</evidence>
<feature type="region of interest" description="Disordered" evidence="1">
    <location>
        <begin position="131"/>
        <end position="154"/>
    </location>
</feature>
<name>A0ABT3QEP5_9PROT</name>
<evidence type="ECO:0008006" key="4">
    <source>
        <dbReference type="Google" id="ProtNLM"/>
    </source>
</evidence>